<proteinExistence type="predicted"/>
<dbReference type="GO" id="GO:0046872">
    <property type="term" value="F:metal ion binding"/>
    <property type="evidence" value="ECO:0007669"/>
    <property type="project" value="UniProtKB-KW"/>
</dbReference>
<dbReference type="OrthoDB" id="9794954at2"/>
<keyword evidence="1" id="KW-0004">4Fe-4S</keyword>
<evidence type="ECO:0000313" key="8">
    <source>
        <dbReference type="Proteomes" id="UP000192569"/>
    </source>
</evidence>
<keyword evidence="3" id="KW-0560">Oxidoreductase</keyword>
<keyword evidence="5" id="KW-0411">Iron-sulfur</keyword>
<reference evidence="7 8" key="1">
    <citation type="submission" date="2017-04" db="EMBL/GenBank/DDBJ databases">
        <authorList>
            <person name="Afonso C.L."/>
            <person name="Miller P.J."/>
            <person name="Scott M.A."/>
            <person name="Spackman E."/>
            <person name="Goraichik I."/>
            <person name="Dimitrov K.M."/>
            <person name="Suarez D.L."/>
            <person name="Swayne D.E."/>
        </authorList>
    </citation>
    <scope>NUCLEOTIDE SEQUENCE [LARGE SCALE GENOMIC DNA]</scope>
    <source>
        <strain evidence="7 8">ToBE</strain>
    </source>
</reference>
<evidence type="ECO:0000256" key="5">
    <source>
        <dbReference type="ARBA" id="ARBA00023014"/>
    </source>
</evidence>
<dbReference type="SUPFAM" id="SSF46548">
    <property type="entry name" value="alpha-helical ferredoxin"/>
    <property type="match status" value="1"/>
</dbReference>
<sequence length="145" mass="16353">MGMKSKMVCYQCAKCTSGCPVAALDADYNPRRYIRLIQLGREEEAAQEPKLWYCLECLTCQERCPEEVKTAEVILELKNRAFRRGFAPEGLEQVIQVLVDEGRIYPVDEFHNEYRQELGLPPLDEEVGRLAGIIRAAGLAGSEEG</sequence>
<dbReference type="PANTHER" id="PTHR43255:SF1">
    <property type="entry name" value="IRON-SULFUR-BINDING OXIDOREDUCTASE FADF-RELATED"/>
    <property type="match status" value="1"/>
</dbReference>
<evidence type="ECO:0000256" key="3">
    <source>
        <dbReference type="ARBA" id="ARBA00023002"/>
    </source>
</evidence>
<dbReference type="PROSITE" id="PS00198">
    <property type="entry name" value="4FE4S_FER_1"/>
    <property type="match status" value="1"/>
</dbReference>
<dbReference type="PROSITE" id="PS51379">
    <property type="entry name" value="4FE4S_FER_2"/>
    <property type="match status" value="1"/>
</dbReference>
<dbReference type="InterPro" id="IPR009051">
    <property type="entry name" value="Helical_ferredxn"/>
</dbReference>
<dbReference type="InterPro" id="IPR051460">
    <property type="entry name" value="HdrC_iron-sulfur_subunit"/>
</dbReference>
<evidence type="ECO:0000256" key="4">
    <source>
        <dbReference type="ARBA" id="ARBA00023004"/>
    </source>
</evidence>
<dbReference type="Proteomes" id="UP000192569">
    <property type="component" value="Chromosome I"/>
</dbReference>
<keyword evidence="8" id="KW-1185">Reference proteome</keyword>
<dbReference type="InterPro" id="IPR017900">
    <property type="entry name" value="4Fe4S_Fe_S_CS"/>
</dbReference>
<dbReference type="STRING" id="698762.SAMN00808754_2305"/>
<dbReference type="GO" id="GO:0016491">
    <property type="term" value="F:oxidoreductase activity"/>
    <property type="evidence" value="ECO:0007669"/>
    <property type="project" value="UniProtKB-KW"/>
</dbReference>
<dbReference type="GO" id="GO:0051539">
    <property type="term" value="F:4 iron, 4 sulfur cluster binding"/>
    <property type="evidence" value="ECO:0007669"/>
    <property type="project" value="UniProtKB-KW"/>
</dbReference>
<feature type="domain" description="4Fe-4S ferredoxin-type" evidence="6">
    <location>
        <begin position="1"/>
        <end position="29"/>
    </location>
</feature>
<gene>
    <name evidence="7" type="ORF">SAMN00808754_2305</name>
</gene>
<dbReference type="InterPro" id="IPR017896">
    <property type="entry name" value="4Fe4S_Fe-S-bd"/>
</dbReference>
<evidence type="ECO:0000313" key="7">
    <source>
        <dbReference type="EMBL" id="SMB98388.1"/>
    </source>
</evidence>
<evidence type="ECO:0000259" key="6">
    <source>
        <dbReference type="PROSITE" id="PS51379"/>
    </source>
</evidence>
<dbReference type="Pfam" id="PF13534">
    <property type="entry name" value="Fer4_17"/>
    <property type="match status" value="1"/>
</dbReference>
<dbReference type="AlphaFoldDB" id="A0A1W1VYG0"/>
<organism evidence="7 8">
    <name type="scientific">Thermanaeromonas toyohensis ToBE</name>
    <dbReference type="NCBI Taxonomy" id="698762"/>
    <lineage>
        <taxon>Bacteria</taxon>
        <taxon>Bacillati</taxon>
        <taxon>Bacillota</taxon>
        <taxon>Clostridia</taxon>
        <taxon>Neomoorellales</taxon>
        <taxon>Neomoorellaceae</taxon>
        <taxon>Thermanaeromonas</taxon>
    </lineage>
</organism>
<dbReference type="PANTHER" id="PTHR43255">
    <property type="entry name" value="IRON-SULFUR-BINDING OXIDOREDUCTASE FADF-RELATED-RELATED"/>
    <property type="match status" value="1"/>
</dbReference>
<dbReference type="Gene3D" id="1.10.1060.10">
    <property type="entry name" value="Alpha-helical ferredoxin"/>
    <property type="match status" value="1"/>
</dbReference>
<name>A0A1W1VYG0_9FIRM</name>
<evidence type="ECO:0000256" key="2">
    <source>
        <dbReference type="ARBA" id="ARBA00022723"/>
    </source>
</evidence>
<keyword evidence="4" id="KW-0408">Iron</keyword>
<protein>
    <submittedName>
        <fullName evidence="7">Heterodisulfide reductase subunit C</fullName>
    </submittedName>
</protein>
<keyword evidence="2" id="KW-0479">Metal-binding</keyword>
<dbReference type="GO" id="GO:0005886">
    <property type="term" value="C:plasma membrane"/>
    <property type="evidence" value="ECO:0007669"/>
    <property type="project" value="TreeGrafter"/>
</dbReference>
<accession>A0A1W1VYG0</accession>
<evidence type="ECO:0000256" key="1">
    <source>
        <dbReference type="ARBA" id="ARBA00022485"/>
    </source>
</evidence>
<dbReference type="EMBL" id="LT838272">
    <property type="protein sequence ID" value="SMB98388.1"/>
    <property type="molecule type" value="Genomic_DNA"/>
</dbReference>